<dbReference type="Pfam" id="PF13545">
    <property type="entry name" value="HTH_Crp_2"/>
    <property type="match status" value="1"/>
</dbReference>
<dbReference type="InterPro" id="IPR000595">
    <property type="entry name" value="cNMP-bd_dom"/>
</dbReference>
<keyword evidence="2" id="KW-0238">DNA-binding</keyword>
<dbReference type="Gene3D" id="2.60.120.10">
    <property type="entry name" value="Jelly Rolls"/>
    <property type="match status" value="1"/>
</dbReference>
<dbReference type="RefSeq" id="WP_224453048.1">
    <property type="nucleotide sequence ID" value="NZ_BAAAGG010000005.1"/>
</dbReference>
<reference evidence="5 6" key="1">
    <citation type="journal article" date="2019" name="Int. J. Syst. Evol. Microbiol.">
        <title>The Global Catalogue of Microorganisms (GCM) 10K type strain sequencing project: providing services to taxonomists for standard genome sequencing and annotation.</title>
        <authorList>
            <consortium name="The Broad Institute Genomics Platform"/>
            <consortium name="The Broad Institute Genome Sequencing Center for Infectious Disease"/>
            <person name="Wu L."/>
            <person name="Ma J."/>
        </authorList>
    </citation>
    <scope>NUCLEOTIDE SEQUENCE [LARGE SCALE GENOMIC DNA]</scope>
    <source>
        <strain evidence="5 6">JCM 16231</strain>
    </source>
</reference>
<dbReference type="InterPro" id="IPR014710">
    <property type="entry name" value="RmlC-like_jellyroll"/>
</dbReference>
<dbReference type="InterPro" id="IPR036388">
    <property type="entry name" value="WH-like_DNA-bd_sf"/>
</dbReference>
<keyword evidence="1" id="KW-0805">Transcription regulation</keyword>
<evidence type="ECO:0000313" key="5">
    <source>
        <dbReference type="EMBL" id="GAA0753103.1"/>
    </source>
</evidence>
<dbReference type="Gene3D" id="1.10.10.10">
    <property type="entry name" value="Winged helix-like DNA-binding domain superfamily/Winged helix DNA-binding domain"/>
    <property type="match status" value="1"/>
</dbReference>
<sequence length="231" mass="26547">MQALEKVLNKCPLFKCLQEEDSGELLSLFHEKKWTKNTCILNSENLSLQAYIILKGRVKMYQVAAENGKEITLLLLQQGDIFDLLCLFDNQEHEIFYECLDEVKVLTIPMERLRQWLKDHPAQYAQLLPYAGRQMRLLESYVSDISFTDVSTRLLKLLVRNLDDSSNLKLINDLPDKEIAKLIGSTGAVVNRHLQTLKRGGCLKTSRNSLEISDIKLLLRLLEMAKKNSHS</sequence>
<dbReference type="Proteomes" id="UP001500185">
    <property type="component" value="Unassembled WGS sequence"/>
</dbReference>
<evidence type="ECO:0000313" key="6">
    <source>
        <dbReference type="Proteomes" id="UP001500185"/>
    </source>
</evidence>
<dbReference type="PANTHER" id="PTHR24567:SF26">
    <property type="entry name" value="REGULATORY PROTEIN YEIL"/>
    <property type="match status" value="1"/>
</dbReference>
<dbReference type="InterPro" id="IPR050397">
    <property type="entry name" value="Env_Response_Regulators"/>
</dbReference>
<dbReference type="InterPro" id="IPR012318">
    <property type="entry name" value="HTH_CRP"/>
</dbReference>
<evidence type="ECO:0000256" key="1">
    <source>
        <dbReference type="ARBA" id="ARBA00023015"/>
    </source>
</evidence>
<dbReference type="InterPro" id="IPR036390">
    <property type="entry name" value="WH_DNA-bd_sf"/>
</dbReference>
<dbReference type="PROSITE" id="PS50042">
    <property type="entry name" value="CNMP_BINDING_3"/>
    <property type="match status" value="1"/>
</dbReference>
<name>A0ABN1K2P8_9FLAO</name>
<comment type="caution">
    <text evidence="5">The sequence shown here is derived from an EMBL/GenBank/DDBJ whole genome shotgun (WGS) entry which is preliminary data.</text>
</comment>
<dbReference type="PANTHER" id="PTHR24567">
    <property type="entry name" value="CRP FAMILY TRANSCRIPTIONAL REGULATORY PROTEIN"/>
    <property type="match status" value="1"/>
</dbReference>
<evidence type="ECO:0000256" key="3">
    <source>
        <dbReference type="ARBA" id="ARBA00023163"/>
    </source>
</evidence>
<dbReference type="SUPFAM" id="SSF51206">
    <property type="entry name" value="cAMP-binding domain-like"/>
    <property type="match status" value="1"/>
</dbReference>
<gene>
    <name evidence="5" type="ORF">GCM10009433_04800</name>
</gene>
<dbReference type="InterPro" id="IPR018490">
    <property type="entry name" value="cNMP-bd_dom_sf"/>
</dbReference>
<dbReference type="SMART" id="SM00100">
    <property type="entry name" value="cNMP"/>
    <property type="match status" value="1"/>
</dbReference>
<protein>
    <recommendedName>
        <fullName evidence="4">Cyclic nucleotide-binding domain-containing protein</fullName>
    </recommendedName>
</protein>
<accession>A0ABN1K2P8</accession>
<keyword evidence="6" id="KW-1185">Reference proteome</keyword>
<proteinExistence type="predicted"/>
<dbReference type="Pfam" id="PF00027">
    <property type="entry name" value="cNMP_binding"/>
    <property type="match status" value="1"/>
</dbReference>
<evidence type="ECO:0000259" key="4">
    <source>
        <dbReference type="PROSITE" id="PS50042"/>
    </source>
</evidence>
<dbReference type="CDD" id="cd00038">
    <property type="entry name" value="CAP_ED"/>
    <property type="match status" value="1"/>
</dbReference>
<evidence type="ECO:0000256" key="2">
    <source>
        <dbReference type="ARBA" id="ARBA00023125"/>
    </source>
</evidence>
<dbReference type="SUPFAM" id="SSF46785">
    <property type="entry name" value="Winged helix' DNA-binding domain"/>
    <property type="match status" value="1"/>
</dbReference>
<dbReference type="EMBL" id="BAAAGG010000005">
    <property type="protein sequence ID" value="GAA0753103.1"/>
    <property type="molecule type" value="Genomic_DNA"/>
</dbReference>
<feature type="domain" description="Cyclic nucleotide-binding" evidence="4">
    <location>
        <begin position="13"/>
        <end position="117"/>
    </location>
</feature>
<keyword evidence="3" id="KW-0804">Transcription</keyword>
<organism evidence="5 6">
    <name type="scientific">Psychroflexus lacisalsi</name>
    <dbReference type="NCBI Taxonomy" id="503928"/>
    <lineage>
        <taxon>Bacteria</taxon>
        <taxon>Pseudomonadati</taxon>
        <taxon>Bacteroidota</taxon>
        <taxon>Flavobacteriia</taxon>
        <taxon>Flavobacteriales</taxon>
        <taxon>Flavobacteriaceae</taxon>
        <taxon>Psychroflexus</taxon>
    </lineage>
</organism>